<comment type="caution">
    <text evidence="7">The sequence shown here is derived from an EMBL/GenBank/DDBJ whole genome shotgun (WGS) entry which is preliminary data.</text>
</comment>
<dbReference type="GO" id="GO:0005634">
    <property type="term" value="C:nucleus"/>
    <property type="evidence" value="ECO:0007669"/>
    <property type="project" value="UniProtKB-SubCell"/>
</dbReference>
<evidence type="ECO:0000313" key="8">
    <source>
        <dbReference type="Proteomes" id="UP001214576"/>
    </source>
</evidence>
<protein>
    <recommendedName>
        <fullName evidence="9">Centromere protein I</fullName>
    </recommendedName>
</protein>
<dbReference type="Pfam" id="PF07778">
    <property type="entry name" value="CENP-I"/>
    <property type="match status" value="2"/>
</dbReference>
<dbReference type="GO" id="GO:0000939">
    <property type="term" value="C:inner kinetochore"/>
    <property type="evidence" value="ECO:0007669"/>
    <property type="project" value="TreeGrafter"/>
</dbReference>
<gene>
    <name evidence="7" type="ORF">MG293_005130</name>
</gene>
<evidence type="ECO:0000256" key="5">
    <source>
        <dbReference type="ARBA" id="ARBA00023242"/>
    </source>
</evidence>
<dbReference type="GO" id="GO:0034080">
    <property type="term" value="P:CENP-A containing chromatin assembly"/>
    <property type="evidence" value="ECO:0007669"/>
    <property type="project" value="TreeGrafter"/>
</dbReference>
<evidence type="ECO:0000256" key="4">
    <source>
        <dbReference type="ARBA" id="ARBA00022454"/>
    </source>
</evidence>
<dbReference type="GO" id="GO:0000070">
    <property type="term" value="P:mitotic sister chromatid segregation"/>
    <property type="evidence" value="ECO:0007669"/>
    <property type="project" value="TreeGrafter"/>
</dbReference>
<keyword evidence="4" id="KW-0158">Chromosome</keyword>
<keyword evidence="8" id="KW-1185">Reference proteome</keyword>
<evidence type="ECO:0000256" key="2">
    <source>
        <dbReference type="ARBA" id="ARBA00004584"/>
    </source>
</evidence>
<name>A0AAD4UJE8_OVIAM</name>
<evidence type="ECO:0008006" key="9">
    <source>
        <dbReference type="Google" id="ProtNLM"/>
    </source>
</evidence>
<dbReference type="PANTHER" id="PTHR48208:SF2">
    <property type="entry name" value="CENTROMERE PROTEIN I"/>
    <property type="match status" value="1"/>
</dbReference>
<dbReference type="EMBL" id="JAKZEL010000003">
    <property type="protein sequence ID" value="KAI4544864.1"/>
    <property type="molecule type" value="Genomic_DNA"/>
</dbReference>
<organism evidence="7 8">
    <name type="scientific">Ovis ammon polii</name>
    <dbReference type="NCBI Taxonomy" id="230172"/>
    <lineage>
        <taxon>Eukaryota</taxon>
        <taxon>Metazoa</taxon>
        <taxon>Chordata</taxon>
        <taxon>Craniata</taxon>
        <taxon>Vertebrata</taxon>
        <taxon>Euteleostomi</taxon>
        <taxon>Mammalia</taxon>
        <taxon>Eutheria</taxon>
        <taxon>Laurasiatheria</taxon>
        <taxon>Artiodactyla</taxon>
        <taxon>Ruminantia</taxon>
        <taxon>Pecora</taxon>
        <taxon>Bovidae</taxon>
        <taxon>Caprinae</taxon>
        <taxon>Ovis</taxon>
    </lineage>
</organism>
<evidence type="ECO:0000256" key="1">
    <source>
        <dbReference type="ARBA" id="ARBA00004123"/>
    </source>
</evidence>
<evidence type="ECO:0000313" key="7">
    <source>
        <dbReference type="EMBL" id="KAI4544864.1"/>
    </source>
</evidence>
<feature type="non-terminal residue" evidence="7">
    <location>
        <position position="644"/>
    </location>
</feature>
<evidence type="ECO:0000256" key="3">
    <source>
        <dbReference type="ARBA" id="ARBA00005470"/>
    </source>
</evidence>
<dbReference type="InterPro" id="IPR012485">
    <property type="entry name" value="CENP-I"/>
</dbReference>
<comment type="subcellular location">
    <subcellularLocation>
        <location evidence="2">Chromosome</location>
        <location evidence="2">Centromere</location>
    </subcellularLocation>
    <subcellularLocation>
        <location evidence="1">Nucleus</location>
    </subcellularLocation>
</comment>
<accession>A0AAD4UJE8</accession>
<sequence>GPIKTSQNKEKHLKTVENVAWKNGLAPEGIDILLSVALSGKFGIAVNTRIFKCMIPATLISEDSVVKAVSWLCAGKCSGSTKVLFYRWLVAMFDFIDHKEQINLLYGFFFASLQDDALVKLKILVLFQGMQPHLQALLSLYKFFVPTLISVSLPMKKKIYFKNSENLWQTALLALRSRNQGFPSEPLQLMLANVYPIKRKWNSHSIIPVLNSCNYSKESRKKRMNLSDYFSSNGSFPLEQLKSFPQLLQNIHCLELPSQMGAVLNSSLLLHYINCVRDESVLLRLYHWLSQTLQEECIWYKVNNYDHGKEFANFLDTILRAECFLQVRFCLFPTYITTSFSFSFLCSFLYKSLPLWDGLCCRSQFLQLVSWIPFSSFSDGCIVVITVVLKKVSYTLAHQSFSEIPNNFLLYIISSFSWEIVRTFANMDLHVMVSYCRETTLGGSMNSVSELIHYVGWLSTTAVRLESNRTFLLHFILDFYEKVCDIYINYNLPLVVLFPPGVFYPVLLSLDSSILNQLCYIMDRYEAFSPFLYHNSILTKSEFSFSSKTYQEFNQYLTAMVGCLWTSKPFQKGLYIDPEVLGNASVAEYKKSLNLVHHPAFLSYTVSFLLQGKKWNWYLDYLFSEGLHGLKHFIRSSIHRSSVP</sequence>
<dbReference type="Proteomes" id="UP001214576">
    <property type="component" value="Unassembled WGS sequence"/>
</dbReference>
<dbReference type="AlphaFoldDB" id="A0AAD4UJE8"/>
<keyword evidence="5" id="KW-0539">Nucleus</keyword>
<reference evidence="7" key="1">
    <citation type="submission" date="2022-03" db="EMBL/GenBank/DDBJ databases">
        <title>Genomic analyses of argali, domestic sheep and their hybrids provide insights into chromosomal evolution, heterosis and genetic basis of agronomic traits.</title>
        <authorList>
            <person name="Li M."/>
        </authorList>
    </citation>
    <scope>NUCLEOTIDE SEQUENCE</scope>
    <source>
        <strain evidence="7">CAU-MHL-2022a</strain>
        <tissue evidence="7">Skin</tissue>
    </source>
</reference>
<dbReference type="PANTHER" id="PTHR48208">
    <property type="entry name" value="CENTROMERE PROTEIN I"/>
    <property type="match status" value="1"/>
</dbReference>
<proteinExistence type="inferred from homology"/>
<keyword evidence="6" id="KW-0137">Centromere</keyword>
<evidence type="ECO:0000256" key="6">
    <source>
        <dbReference type="ARBA" id="ARBA00023328"/>
    </source>
</evidence>
<comment type="similarity">
    <text evidence="3">Belongs to the CENP-I/CTF3 family.</text>
</comment>